<protein>
    <submittedName>
        <fullName evidence="2">Uncharacterized protein</fullName>
    </submittedName>
</protein>
<evidence type="ECO:0000256" key="1">
    <source>
        <dbReference type="SAM" id="MobiDB-lite"/>
    </source>
</evidence>
<reference evidence="2" key="1">
    <citation type="journal article" date="2021" name="Proc. Natl. Acad. Sci. U.S.A.">
        <title>A Catalog of Tens of Thousands of Viruses from Human Metagenomes Reveals Hidden Associations with Chronic Diseases.</title>
        <authorList>
            <person name="Tisza M.J."/>
            <person name="Buck C.B."/>
        </authorList>
    </citation>
    <scope>NUCLEOTIDE SEQUENCE</scope>
    <source>
        <strain evidence="2">CtUml7</strain>
    </source>
</reference>
<feature type="region of interest" description="Disordered" evidence="1">
    <location>
        <begin position="443"/>
        <end position="463"/>
    </location>
</feature>
<name>A0A8S5V9N6_9CAUD</name>
<dbReference type="EMBL" id="BK016230">
    <property type="protein sequence ID" value="DAG03482.1"/>
    <property type="molecule type" value="Genomic_DNA"/>
</dbReference>
<proteinExistence type="predicted"/>
<organism evidence="2">
    <name type="scientific">Ackermannviridae sp. ctUml7</name>
    <dbReference type="NCBI Taxonomy" id="2825753"/>
    <lineage>
        <taxon>Viruses</taxon>
        <taxon>Duplodnaviria</taxon>
        <taxon>Heunggongvirae</taxon>
        <taxon>Uroviricota</taxon>
        <taxon>Caudoviricetes</taxon>
        <taxon>Pantevenvirales</taxon>
        <taxon>Ackermannviridae</taxon>
    </lineage>
</organism>
<evidence type="ECO:0000313" key="2">
    <source>
        <dbReference type="EMBL" id="DAG03482.1"/>
    </source>
</evidence>
<sequence length="483" mass="54940">MRDIYEEQVTLCGIRSLIASNIPTQLPLKEELGKNMKDQSRFGFWNDSPAFNTYYPEAKEEDFTAKEGEFIQPLFRMLSNTVVISDRGLIEFPVDVLKKSMGLMVGQSIYPNHDMQVGNELGAVVDNVWQESYKVGDKTIPAGINARLKIDAKSHPNIARGLNMTPPSIHSVSCTVVYRWKPSHSFEKKWEFYEKMGTYDEKGQLVRKIATEIVYYMELSLVPHGADPFAKKLDENGKIVLPNFAEKQSVKVDQTNFAYNVDWRNLKSVLNEETNSFNGLFRINNNQNNQKVMTPEEIINLASQALGLSGMTTENFKTTLEAFKANMDKLVDPASLKLGDVTGWDKIQESFNAMTTELTELRALKEKAEFIQIGEDHLKELREEAINLYKMTLEEGKTEDEAIVALINKADAKEAKSMLNQYQAQLEKDAPLTCKNCGGHDISRSSFKSNSNDNDKKNDKETRSFESIKEELIYRRDFKGEVK</sequence>
<feature type="compositionally biased region" description="Basic and acidic residues" evidence="1">
    <location>
        <begin position="453"/>
        <end position="463"/>
    </location>
</feature>
<accession>A0A8S5V9N6</accession>